<dbReference type="Proteomes" id="UP001271007">
    <property type="component" value="Unassembled WGS sequence"/>
</dbReference>
<name>A0AAJ0DKT7_9PEZI</name>
<protein>
    <submittedName>
        <fullName evidence="1">Uncharacterized protein</fullName>
    </submittedName>
</protein>
<sequence>MPNDFKPDPAVRPGWCSYGFETTAQANEFKNEYYRLLKEAEGRRGRVLQMKEGKALNETDPNHNVRNQIWERLKDDGKFAVNMSLVHRSDDLDMKDPEVKDKLAAYEWFIRKRRDMWIWDKEKEIKS</sequence>
<dbReference type="EMBL" id="JAWDJX010000024">
    <property type="protein sequence ID" value="KAK3051806.1"/>
    <property type="molecule type" value="Genomic_DNA"/>
</dbReference>
<evidence type="ECO:0000313" key="2">
    <source>
        <dbReference type="Proteomes" id="UP001271007"/>
    </source>
</evidence>
<gene>
    <name evidence="1" type="ORF">LTR09_007106</name>
</gene>
<proteinExistence type="predicted"/>
<keyword evidence="2" id="KW-1185">Reference proteome</keyword>
<dbReference type="AlphaFoldDB" id="A0AAJ0DKT7"/>
<accession>A0AAJ0DKT7</accession>
<evidence type="ECO:0000313" key="1">
    <source>
        <dbReference type="EMBL" id="KAK3051806.1"/>
    </source>
</evidence>
<comment type="caution">
    <text evidence="1">The sequence shown here is derived from an EMBL/GenBank/DDBJ whole genome shotgun (WGS) entry which is preliminary data.</text>
</comment>
<reference evidence="1" key="1">
    <citation type="submission" date="2023-04" db="EMBL/GenBank/DDBJ databases">
        <title>Black Yeasts Isolated from many extreme environments.</title>
        <authorList>
            <person name="Coleine C."/>
            <person name="Stajich J.E."/>
            <person name="Selbmann L."/>
        </authorList>
    </citation>
    <scope>NUCLEOTIDE SEQUENCE</scope>
    <source>
        <strain evidence="1">CCFEE 5312</strain>
    </source>
</reference>
<organism evidence="1 2">
    <name type="scientific">Extremus antarcticus</name>
    <dbReference type="NCBI Taxonomy" id="702011"/>
    <lineage>
        <taxon>Eukaryota</taxon>
        <taxon>Fungi</taxon>
        <taxon>Dikarya</taxon>
        <taxon>Ascomycota</taxon>
        <taxon>Pezizomycotina</taxon>
        <taxon>Dothideomycetes</taxon>
        <taxon>Dothideomycetidae</taxon>
        <taxon>Mycosphaerellales</taxon>
        <taxon>Extremaceae</taxon>
        <taxon>Extremus</taxon>
    </lineage>
</organism>